<accession>A0A2R4X2U1</accession>
<gene>
    <name evidence="2" type="ORF">HARCEL1_10650</name>
</gene>
<proteinExistence type="predicted"/>
<protein>
    <recommendedName>
        <fullName evidence="1">HEWD domain-containing protein</fullName>
    </recommendedName>
</protein>
<evidence type="ECO:0000259" key="1">
    <source>
        <dbReference type="Pfam" id="PF20576"/>
    </source>
</evidence>
<keyword evidence="3" id="KW-1185">Reference proteome</keyword>
<evidence type="ECO:0000313" key="2">
    <source>
        <dbReference type="EMBL" id="AWB28129.1"/>
    </source>
</evidence>
<dbReference type="Proteomes" id="UP000244727">
    <property type="component" value="Chromosome"/>
</dbReference>
<dbReference type="GeneID" id="36512971"/>
<dbReference type="Pfam" id="PF20576">
    <property type="entry name" value="HEWD"/>
    <property type="match status" value="1"/>
</dbReference>
<reference evidence="2 3" key="1">
    <citation type="submission" date="2018-04" db="EMBL/GenBank/DDBJ databases">
        <title>Halococcoides cellulosivorans gen. nov., sp. nov., an extremely halophilic cellulose-utilizing haloarchaeon from hypersaline lakes.</title>
        <authorList>
            <person name="Sorokin D.Y."/>
            <person name="Toshchakov S.V."/>
            <person name="Samarov N.I."/>
            <person name="Korzhenkov A."/>
            <person name="Kublanov I.V."/>
        </authorList>
    </citation>
    <scope>NUCLEOTIDE SEQUENCE [LARGE SCALE GENOMIC DNA]</scope>
    <source>
        <strain evidence="2 3">HArcel1</strain>
    </source>
</reference>
<dbReference type="AlphaFoldDB" id="A0A2R4X2U1"/>
<organism evidence="2 3">
    <name type="scientific">Halococcoides cellulosivorans</name>
    <dbReference type="NCBI Taxonomy" id="1679096"/>
    <lineage>
        <taxon>Archaea</taxon>
        <taxon>Methanobacteriati</taxon>
        <taxon>Methanobacteriota</taxon>
        <taxon>Stenosarchaea group</taxon>
        <taxon>Halobacteria</taxon>
        <taxon>Halobacteriales</taxon>
        <taxon>Haloarculaceae</taxon>
        <taxon>Halococcoides</taxon>
    </lineage>
</organism>
<feature type="domain" description="HEWD" evidence="1">
    <location>
        <begin position="2"/>
        <end position="59"/>
    </location>
</feature>
<dbReference type="EMBL" id="CP028858">
    <property type="protein sequence ID" value="AWB28129.1"/>
    <property type="molecule type" value="Genomic_DNA"/>
</dbReference>
<dbReference type="InterPro" id="IPR046782">
    <property type="entry name" value="HEWD"/>
</dbReference>
<dbReference type="KEGG" id="harc:HARCEL1_10650"/>
<evidence type="ECO:0000313" key="3">
    <source>
        <dbReference type="Proteomes" id="UP000244727"/>
    </source>
</evidence>
<sequence length="60" mass="6905">MVTIDPPTERTCERCGREDVWNADRQTWVIRTSDGEKRVGNPQCLHEWDINGAYSPVVES</sequence>
<name>A0A2R4X2U1_9EURY</name>
<dbReference type="RefSeq" id="WP_108383328.1">
    <property type="nucleotide sequence ID" value="NZ_CP028858.1"/>
</dbReference>